<feature type="region of interest" description="Disordered" evidence="5">
    <location>
        <begin position="575"/>
        <end position="604"/>
    </location>
</feature>
<evidence type="ECO:0000256" key="2">
    <source>
        <dbReference type="ARBA" id="ARBA00022552"/>
    </source>
</evidence>
<feature type="compositionally biased region" description="Basic and acidic residues" evidence="5">
    <location>
        <begin position="639"/>
        <end position="648"/>
    </location>
</feature>
<keyword evidence="3 4" id="KW-0539">Nucleus</keyword>
<dbReference type="CDD" id="cd17709">
    <property type="entry name" value="BRCT_pescadillo_like"/>
    <property type="match status" value="1"/>
</dbReference>
<keyword evidence="1 4" id="KW-0690">Ribosome biogenesis</keyword>
<name>A0A2Z6RIQ7_9GLOM</name>
<dbReference type="HAMAP" id="MF_03028">
    <property type="entry name" value="Pescadillo"/>
    <property type="match status" value="1"/>
</dbReference>
<dbReference type="STRING" id="94130.A0A2Z6RIQ7"/>
<dbReference type="GO" id="GO:0043021">
    <property type="term" value="F:ribonucleoprotein complex binding"/>
    <property type="evidence" value="ECO:0007669"/>
    <property type="project" value="UniProtKB-UniRule"/>
</dbReference>
<organism evidence="7 8">
    <name type="scientific">Rhizophagus clarus</name>
    <dbReference type="NCBI Taxonomy" id="94130"/>
    <lineage>
        <taxon>Eukaryota</taxon>
        <taxon>Fungi</taxon>
        <taxon>Fungi incertae sedis</taxon>
        <taxon>Mucoromycota</taxon>
        <taxon>Glomeromycotina</taxon>
        <taxon>Glomeromycetes</taxon>
        <taxon>Glomerales</taxon>
        <taxon>Glomeraceae</taxon>
        <taxon>Rhizophagus</taxon>
    </lineage>
</organism>
<dbReference type="Pfam" id="PF16589">
    <property type="entry name" value="BRCT_2"/>
    <property type="match status" value="1"/>
</dbReference>
<dbReference type="Gene3D" id="3.40.50.10190">
    <property type="entry name" value="BRCT domain"/>
    <property type="match status" value="1"/>
</dbReference>
<keyword evidence="2 4" id="KW-0698">rRNA processing</keyword>
<dbReference type="SUPFAM" id="SSF52113">
    <property type="entry name" value="BRCT domain"/>
    <property type="match status" value="1"/>
</dbReference>
<dbReference type="GO" id="GO:0000463">
    <property type="term" value="P:maturation of LSU-rRNA from tricistronic rRNA transcript (SSU-rRNA, 5.8S rRNA, LSU-rRNA)"/>
    <property type="evidence" value="ECO:0007669"/>
    <property type="project" value="UniProtKB-UniRule"/>
</dbReference>
<feature type="domain" description="BRCT" evidence="6">
    <location>
        <begin position="376"/>
        <end position="469"/>
    </location>
</feature>
<comment type="function">
    <text evidence="4">Component of the NOP7 complex, which is required for maturation of the 25S and 5.8S ribosomal RNAs and formation of the 60S ribosome.</text>
</comment>
<dbReference type="EMBL" id="BEXD01003809">
    <property type="protein sequence ID" value="GBC02074.1"/>
    <property type="molecule type" value="Genomic_DNA"/>
</dbReference>
<protein>
    <recommendedName>
        <fullName evidence="4">Pescadillo homolog</fullName>
    </recommendedName>
    <alternativeName>
        <fullName evidence="4">Nucleolar protein 7 homolog</fullName>
    </alternativeName>
</protein>
<keyword evidence="8" id="KW-1185">Reference proteome</keyword>
<dbReference type="GO" id="GO:0030687">
    <property type="term" value="C:preribosome, large subunit precursor"/>
    <property type="evidence" value="ECO:0007669"/>
    <property type="project" value="UniProtKB-UniRule"/>
</dbReference>
<dbReference type="FunFam" id="3.40.50.10190:FF:000002">
    <property type="entry name" value="Pescadillo homolog"/>
    <property type="match status" value="1"/>
</dbReference>
<evidence type="ECO:0000256" key="4">
    <source>
        <dbReference type="HAMAP-Rule" id="MF_03028"/>
    </source>
</evidence>
<evidence type="ECO:0000313" key="8">
    <source>
        <dbReference type="Proteomes" id="UP000247702"/>
    </source>
</evidence>
<evidence type="ECO:0000259" key="6">
    <source>
        <dbReference type="PROSITE" id="PS50172"/>
    </source>
</evidence>
<evidence type="ECO:0000256" key="5">
    <source>
        <dbReference type="SAM" id="MobiDB-lite"/>
    </source>
</evidence>
<dbReference type="GO" id="GO:0005654">
    <property type="term" value="C:nucleoplasm"/>
    <property type="evidence" value="ECO:0007669"/>
    <property type="project" value="UniProtKB-SubCell"/>
</dbReference>
<dbReference type="InterPro" id="IPR036420">
    <property type="entry name" value="BRCT_dom_sf"/>
</dbReference>
<dbReference type="Pfam" id="PF06732">
    <property type="entry name" value="Pescadillo_N"/>
    <property type="match status" value="1"/>
</dbReference>
<reference evidence="7 8" key="1">
    <citation type="submission" date="2017-11" db="EMBL/GenBank/DDBJ databases">
        <title>The genome of Rhizophagus clarus HR1 reveals common genetic basis of auxotrophy among arbuscular mycorrhizal fungi.</title>
        <authorList>
            <person name="Kobayashi Y."/>
        </authorList>
    </citation>
    <scope>NUCLEOTIDE SEQUENCE [LARGE SCALE GENOMIC DNA]</scope>
    <source>
        <strain evidence="7 8">HR1</strain>
    </source>
</reference>
<dbReference type="GO" id="GO:0070545">
    <property type="term" value="C:PeBoW complex"/>
    <property type="evidence" value="ECO:0007669"/>
    <property type="project" value="TreeGrafter"/>
</dbReference>
<dbReference type="PROSITE" id="PS50172">
    <property type="entry name" value="BRCT"/>
    <property type="match status" value="1"/>
</dbReference>
<dbReference type="Proteomes" id="UP000247702">
    <property type="component" value="Unassembled WGS sequence"/>
</dbReference>
<dbReference type="InterPro" id="IPR010613">
    <property type="entry name" value="PES"/>
</dbReference>
<feature type="region of interest" description="Disordered" evidence="5">
    <location>
        <begin position="637"/>
        <end position="682"/>
    </location>
</feature>
<feature type="region of interest" description="Disordered" evidence="5">
    <location>
        <begin position="501"/>
        <end position="535"/>
    </location>
</feature>
<feature type="coiled-coil region" evidence="4">
    <location>
        <begin position="294"/>
        <end position="321"/>
    </location>
</feature>
<feature type="compositionally biased region" description="Basic and acidic residues" evidence="5">
    <location>
        <begin position="526"/>
        <end position="535"/>
    </location>
</feature>
<feature type="compositionally biased region" description="Polar residues" evidence="5">
    <location>
        <begin position="582"/>
        <end position="599"/>
    </location>
</feature>
<proteinExistence type="inferred from homology"/>
<dbReference type="SMART" id="SM00292">
    <property type="entry name" value="BRCT"/>
    <property type="match status" value="1"/>
</dbReference>
<dbReference type="AlphaFoldDB" id="A0A2Z6RIQ7"/>
<dbReference type="GO" id="GO:0003723">
    <property type="term" value="F:RNA binding"/>
    <property type="evidence" value="ECO:0007669"/>
    <property type="project" value="TreeGrafter"/>
</dbReference>
<comment type="caution">
    <text evidence="7">The sequence shown here is derived from an EMBL/GenBank/DDBJ whole genome shotgun (WGS) entry which is preliminary data.</text>
</comment>
<evidence type="ECO:0000313" key="7">
    <source>
        <dbReference type="EMBL" id="GBC02074.1"/>
    </source>
</evidence>
<dbReference type="InterPro" id="IPR001357">
    <property type="entry name" value="BRCT_dom"/>
</dbReference>
<comment type="similarity">
    <text evidence="4">Belongs to the pescadillo family.</text>
</comment>
<dbReference type="PANTHER" id="PTHR12221:SF6">
    <property type="entry name" value="PESCADILLO HOMOLOG"/>
    <property type="match status" value="1"/>
</dbReference>
<evidence type="ECO:0000256" key="3">
    <source>
        <dbReference type="ARBA" id="ARBA00023242"/>
    </source>
</evidence>
<dbReference type="PANTHER" id="PTHR12221">
    <property type="entry name" value="PESCADILLO - RELATED"/>
    <property type="match status" value="1"/>
</dbReference>
<keyword evidence="4" id="KW-0175">Coiled coil</keyword>
<feature type="compositionally biased region" description="Acidic residues" evidence="5">
    <location>
        <begin position="507"/>
        <end position="525"/>
    </location>
</feature>
<accession>A0A2Z6RIQ7</accession>
<sequence>MGKLKQKGKAGAAINYINRSQALKKLQISLADFRRLCILKGIYPREPKNKKKANKGSTAPTTFYFIKDVQYLAHEPVLQKFREHKIFLRKLNKAIGKREFSIAKNLEQNKPIYTLDHILKERYPTFTDALRDLDDALCMLFLFSTFPATDKIKTEIVTNCQRLCVEFQHYVIHTRSLRKVFLSIKGIYYQAEIKGQTITWLVPYQFSQQVPDDVDFRVMLTFLEFYQTHLGFVNFKLYTDVNLVYPPKLDSSKDEGAAGLGALIIETTNNLVGLSSISHDSEIIKVESNNTDRKAESEKRLKTLSKKLATIKEQVESTSEIQPSIAEKSETTNYDDSAEIMDEFTEQNNISQDQKHILSKIYTYRDIQTASVALTEFENLFSNCIFYLSREVPRYSLEFTIRAFGGQVGWDETCGIGSPFNESDDRITHHIVDRPTLSHKFLPRIYVQPQWVYDCLNIRKLLKTDPYQPGKTLPPHLSPFVEHKEGDYVPDVKNEFEGDMERVEVSNEQEEEESSNEENDSDDDKPEIRSSHDKTIVNLPIKVNESDNEDMIHQMELEAEATGISFSKYQEQQDRLAKRQKTQSTNNTKAQQSSIQTVVTGKKRAAKEIEEKEVKELAKIMMTKKQKTLYNKIQYGKKKQQEKVENLQRKKREIISQQKKRPTSNNDDDNNNSNKKKTKHRK</sequence>
<comment type="subcellular location">
    <subcellularLocation>
        <location evidence="4">Nucleus</location>
        <location evidence="4">Nucleolus</location>
    </subcellularLocation>
    <subcellularLocation>
        <location evidence="4">Nucleus</location>
        <location evidence="4">Nucleoplasm</location>
    </subcellularLocation>
</comment>
<gene>
    <name evidence="4" type="primary">NOP7</name>
    <name evidence="7" type="ORF">RclHR1_04440004</name>
</gene>
<dbReference type="GO" id="GO:0000466">
    <property type="term" value="P:maturation of 5.8S rRNA from tricistronic rRNA transcript (SSU-rRNA, 5.8S rRNA, LSU-rRNA)"/>
    <property type="evidence" value="ECO:0007669"/>
    <property type="project" value="UniProtKB-UniRule"/>
</dbReference>
<evidence type="ECO:0000256" key="1">
    <source>
        <dbReference type="ARBA" id="ARBA00022517"/>
    </source>
</evidence>
<comment type="subunit">
    <text evidence="4">Component of the NOP7 complex, composed of ERB1, NOP7 and YTM1. Within the NOP7 complex ERB1 appears to interact directly with NOP7 and YTM1. The NOP7 complex also associates with the 66S pre-ribosome.</text>
</comment>